<dbReference type="EMBL" id="JAGTXB010000004">
    <property type="protein sequence ID" value="MBS0027590.1"/>
    <property type="molecule type" value="Genomic_DNA"/>
</dbReference>
<keyword evidence="1" id="KW-0472">Membrane</keyword>
<evidence type="ECO:0000256" key="1">
    <source>
        <dbReference type="SAM" id="Phobius"/>
    </source>
</evidence>
<gene>
    <name evidence="2" type="ORF">KE626_09750</name>
</gene>
<evidence type="ECO:0008006" key="4">
    <source>
        <dbReference type="Google" id="ProtNLM"/>
    </source>
</evidence>
<feature type="transmembrane region" description="Helical" evidence="1">
    <location>
        <begin position="79"/>
        <end position="97"/>
    </location>
</feature>
<evidence type="ECO:0000313" key="3">
    <source>
        <dbReference type="Proteomes" id="UP000676386"/>
    </source>
</evidence>
<feature type="transmembrane region" description="Helical" evidence="1">
    <location>
        <begin position="103"/>
        <end position="123"/>
    </location>
</feature>
<keyword evidence="3" id="KW-1185">Reference proteome</keyword>
<protein>
    <recommendedName>
        <fullName evidence="4">DUF4345 domain-containing protein</fullName>
    </recommendedName>
</protein>
<keyword evidence="1" id="KW-1133">Transmembrane helix</keyword>
<organism evidence="2 3">
    <name type="scientific">Chitinophaga hostae</name>
    <dbReference type="NCBI Taxonomy" id="2831022"/>
    <lineage>
        <taxon>Bacteria</taxon>
        <taxon>Pseudomonadati</taxon>
        <taxon>Bacteroidota</taxon>
        <taxon>Chitinophagia</taxon>
        <taxon>Chitinophagales</taxon>
        <taxon>Chitinophagaceae</taxon>
        <taxon>Chitinophaga</taxon>
    </lineage>
</organism>
<sequence>MKNKQLVPITDGRGYLFIILVFILPFLYLYITTGQWNPFAVNGPRFLHFYSICCGGSVVVILVWLLFNRSAGFYGVFQRVVLLTLLLGVARLCQGVYHAKPVSYLLLLMIVQVLLWPLGRVLYIKKR</sequence>
<dbReference type="Proteomes" id="UP000676386">
    <property type="component" value="Unassembled WGS sequence"/>
</dbReference>
<accession>A0ABS5IXB1</accession>
<reference evidence="2 3" key="1">
    <citation type="submission" date="2021-04" db="EMBL/GenBank/DDBJ databases">
        <title>Chitinophaga sp. nov., isolated from the rhizosphere soil.</title>
        <authorList>
            <person name="He S."/>
        </authorList>
    </citation>
    <scope>NUCLEOTIDE SEQUENCE [LARGE SCALE GENOMIC DNA]</scope>
    <source>
        <strain evidence="2 3">2R12</strain>
    </source>
</reference>
<evidence type="ECO:0000313" key="2">
    <source>
        <dbReference type="EMBL" id="MBS0027590.1"/>
    </source>
</evidence>
<dbReference type="RefSeq" id="WP_211972699.1">
    <property type="nucleotide sequence ID" value="NZ_CBFHAM010000001.1"/>
</dbReference>
<comment type="caution">
    <text evidence="2">The sequence shown here is derived from an EMBL/GenBank/DDBJ whole genome shotgun (WGS) entry which is preliminary data.</text>
</comment>
<feature type="transmembrane region" description="Helical" evidence="1">
    <location>
        <begin position="46"/>
        <end position="67"/>
    </location>
</feature>
<keyword evidence="1" id="KW-0812">Transmembrane</keyword>
<proteinExistence type="predicted"/>
<feature type="transmembrane region" description="Helical" evidence="1">
    <location>
        <begin position="12"/>
        <end position="31"/>
    </location>
</feature>
<name>A0ABS5IXB1_9BACT</name>